<proteinExistence type="predicted"/>
<evidence type="ECO:0000313" key="3">
    <source>
        <dbReference type="EMBL" id="QKU35883.1"/>
    </source>
</evidence>
<keyword evidence="2" id="KW-0472">Membrane</keyword>
<sequence length="216" mass="22495">MSKLSSAYVKCATENGSCNATEKQAVAYTTDTGQGSIYYRNMSGTISCNNNTFGDPSKGNTKYCYLAPIPADVLAAASGFYDSNGHPVGWTQCATENGTCNPNTGAPVDILYGANSSYVYANAPSTPCDNTIFGDPSVGHGKACYWRIPLTPSGPSAPNSVAPGFQPSPSAPPSPSGPPTPSSTNTMLYVGIGAVVLVILLLIIFFIVKSRNKNNE</sequence>
<keyword evidence="2" id="KW-0812">Transmembrane</keyword>
<dbReference type="RefSeq" id="YP_010782566.1">
    <property type="nucleotide sequence ID" value="NC_075039.1"/>
</dbReference>
<organism evidence="3">
    <name type="scientific">Tupanvirus soda lake</name>
    <dbReference type="NCBI Taxonomy" id="2126985"/>
    <lineage>
        <taxon>Viruses</taxon>
        <taxon>Varidnaviria</taxon>
        <taxon>Bamfordvirae</taxon>
        <taxon>Nucleocytoviricota</taxon>
        <taxon>Megaviricetes</taxon>
        <taxon>Imitervirales</taxon>
        <taxon>Mimiviridae</taxon>
        <taxon>Megamimivirinae</taxon>
        <taxon>Tupanvirus</taxon>
        <taxon>Tupanvirus salinum</taxon>
    </lineage>
</organism>
<dbReference type="KEGG" id="vg:80519330"/>
<dbReference type="EMBL" id="KY523104">
    <property type="protein sequence ID" value="QKU35883.1"/>
    <property type="molecule type" value="Genomic_DNA"/>
</dbReference>
<evidence type="ECO:0000256" key="1">
    <source>
        <dbReference type="SAM" id="MobiDB-lite"/>
    </source>
</evidence>
<reference evidence="3" key="1">
    <citation type="submission" date="2017-01" db="EMBL/GenBank/DDBJ databases">
        <authorList>
            <person name="Assis F.L."/>
            <person name="Abrahao J.S."/>
            <person name="Silva L."/>
            <person name="Khalil J.B."/>
            <person name="Rodrigues R."/>
            <person name="Silva L.S."/>
            <person name="Arantes T."/>
            <person name="Boratto P."/>
            <person name="Andrade M."/>
            <person name="Kroon E.G."/>
            <person name="Ribeiro B."/>
            <person name="Bergier I."/>
            <person name="Seligmann H."/>
            <person name="Ghigo E."/>
            <person name="Colson P."/>
            <person name="Levasseur A."/>
            <person name="Raoult D."/>
            <person name="Scola B.L."/>
        </authorList>
    </citation>
    <scope>NUCLEOTIDE SEQUENCE</scope>
    <source>
        <strain evidence="3">Soda lake</strain>
    </source>
</reference>
<feature type="transmembrane region" description="Helical" evidence="2">
    <location>
        <begin position="187"/>
        <end position="208"/>
    </location>
</feature>
<protein>
    <submittedName>
        <fullName evidence="3">Uncharacterized protein</fullName>
    </submittedName>
</protein>
<reference evidence="3" key="2">
    <citation type="journal article" date="2018" name="Nat. Commun.">
        <title>Tailed giant Tupanvirus possesses the most complete translational apparatus of the known virosphere.</title>
        <authorList>
            <person name="Abrahao J."/>
            <person name="Silva L."/>
            <person name="Silva L.S."/>
            <person name="Khalil J.Y.B."/>
            <person name="Rodrigues R."/>
            <person name="Arantes T."/>
            <person name="Assis F."/>
            <person name="Boratto P."/>
            <person name="Andrade M."/>
            <person name="Kroon E.G."/>
            <person name="Ribeiro B."/>
            <person name="Bergier I."/>
            <person name="Seligmann H."/>
            <person name="Ghigo E."/>
            <person name="Colson P."/>
            <person name="Levasseur A."/>
            <person name="Kroemer G."/>
            <person name="Raoult D."/>
            <person name="La Scola B."/>
        </authorList>
    </citation>
    <scope>NUCLEOTIDE SEQUENCE [LARGE SCALE GENOMIC DNA]</scope>
    <source>
        <strain evidence="3">Soda lake</strain>
    </source>
</reference>
<keyword evidence="2" id="KW-1133">Transmembrane helix</keyword>
<accession>A0A6N1NXR0</accession>
<name>A0A6N1NXR0_9VIRU</name>
<dbReference type="GeneID" id="80519330"/>
<feature type="region of interest" description="Disordered" evidence="1">
    <location>
        <begin position="157"/>
        <end position="182"/>
    </location>
</feature>
<evidence type="ECO:0000256" key="2">
    <source>
        <dbReference type="SAM" id="Phobius"/>
    </source>
</evidence>
<feature type="compositionally biased region" description="Pro residues" evidence="1">
    <location>
        <begin position="169"/>
        <end position="181"/>
    </location>
</feature>